<keyword evidence="8 12" id="KW-0812">Transmembrane</keyword>
<comment type="similarity">
    <text evidence="3 12">Belongs to the ExbD/TolR family.</text>
</comment>
<dbReference type="RefSeq" id="WP_310071042.1">
    <property type="nucleotide sequence ID" value="NZ_JAVDVX010000002.1"/>
</dbReference>
<evidence type="ECO:0000313" key="15">
    <source>
        <dbReference type="Proteomes" id="UP001253595"/>
    </source>
</evidence>
<reference evidence="14 15" key="1">
    <citation type="submission" date="2023-07" db="EMBL/GenBank/DDBJ databases">
        <title>Sorghum-associated microbial communities from plants grown in Nebraska, USA.</title>
        <authorList>
            <person name="Schachtman D."/>
        </authorList>
    </citation>
    <scope>NUCLEOTIDE SEQUENCE [LARGE SCALE GENOMIC DNA]</scope>
    <source>
        <strain evidence="14 15">BE190</strain>
    </source>
</reference>
<keyword evidence="9 12" id="KW-0653">Protein transport</keyword>
<evidence type="ECO:0000256" key="2">
    <source>
        <dbReference type="ARBA" id="ARBA00004249"/>
    </source>
</evidence>
<keyword evidence="10 13" id="KW-1133">Transmembrane helix</keyword>
<dbReference type="Proteomes" id="UP001253595">
    <property type="component" value="Unassembled WGS sequence"/>
</dbReference>
<evidence type="ECO:0000256" key="6">
    <source>
        <dbReference type="ARBA" id="ARBA00022475"/>
    </source>
</evidence>
<dbReference type="PANTHER" id="PTHR30558">
    <property type="entry name" value="EXBD MEMBRANE COMPONENT OF PMF-DRIVEN MACROMOLECULE IMPORT SYSTEM"/>
    <property type="match status" value="1"/>
</dbReference>
<keyword evidence="6" id="KW-1003">Cell membrane</keyword>
<keyword evidence="7" id="KW-0997">Cell inner membrane</keyword>
<evidence type="ECO:0000256" key="10">
    <source>
        <dbReference type="ARBA" id="ARBA00022989"/>
    </source>
</evidence>
<dbReference type="PANTHER" id="PTHR30558:SF12">
    <property type="entry name" value="BIOPOLYMER TRANSPORT PROTEIN EXBD"/>
    <property type="match status" value="1"/>
</dbReference>
<accession>A0ABU1UWP9</accession>
<evidence type="ECO:0000256" key="8">
    <source>
        <dbReference type="ARBA" id="ARBA00022692"/>
    </source>
</evidence>
<dbReference type="InterPro" id="IPR003400">
    <property type="entry name" value="ExbD"/>
</dbReference>
<proteinExistence type="inferred from homology"/>
<comment type="subcellular location">
    <subcellularLocation>
        <location evidence="2">Cell inner membrane</location>
        <topology evidence="2">Single-pass type II membrane protein</topology>
    </subcellularLocation>
    <subcellularLocation>
        <location evidence="12">Cell membrane</location>
        <topology evidence="12">Single-pass type II membrane protein</topology>
    </subcellularLocation>
</comment>
<feature type="transmembrane region" description="Helical" evidence="13">
    <location>
        <begin position="20"/>
        <end position="39"/>
    </location>
</feature>
<dbReference type="Gene3D" id="3.30.420.270">
    <property type="match status" value="1"/>
</dbReference>
<evidence type="ECO:0000256" key="12">
    <source>
        <dbReference type="RuleBase" id="RU003879"/>
    </source>
</evidence>
<evidence type="ECO:0000256" key="5">
    <source>
        <dbReference type="ARBA" id="ARBA00022448"/>
    </source>
</evidence>
<comment type="subunit">
    <text evidence="4">The accessory proteins ExbB and ExbD seem to form a complex with TonB.</text>
</comment>
<dbReference type="Pfam" id="PF02472">
    <property type="entry name" value="ExbD"/>
    <property type="match status" value="1"/>
</dbReference>
<evidence type="ECO:0000313" key="14">
    <source>
        <dbReference type="EMBL" id="MDR7089637.1"/>
    </source>
</evidence>
<evidence type="ECO:0000256" key="3">
    <source>
        <dbReference type="ARBA" id="ARBA00005811"/>
    </source>
</evidence>
<sequence length="139" mass="15298">MGMNIGNGGNDDVMVEMNTTPLIDVMLVLIVMLIITLPVQTHAVKMDMPVTNSPPPTELPVVINIEVDFDGTMRWDGSVIRNGEMLKNYMLHAANMEPKPEVHLKPHKLAKYDVVAKILATAQRLGLTNIGIVGNEKLE</sequence>
<organism evidence="14 15">
    <name type="scientific">Cellvibrio fibrivorans</name>
    <dbReference type="NCBI Taxonomy" id="126350"/>
    <lineage>
        <taxon>Bacteria</taxon>
        <taxon>Pseudomonadati</taxon>
        <taxon>Pseudomonadota</taxon>
        <taxon>Gammaproteobacteria</taxon>
        <taxon>Cellvibrionales</taxon>
        <taxon>Cellvibrionaceae</taxon>
        <taxon>Cellvibrio</taxon>
    </lineage>
</organism>
<name>A0ABU1UWP9_9GAMM</name>
<comment type="function">
    <text evidence="1">Involved in the TonB-dependent energy-dependent transport of various receptor-bound substrates.</text>
</comment>
<gene>
    <name evidence="14" type="ORF">J2X05_001643</name>
</gene>
<evidence type="ECO:0000256" key="9">
    <source>
        <dbReference type="ARBA" id="ARBA00022927"/>
    </source>
</evidence>
<comment type="caution">
    <text evidence="14">The sequence shown here is derived from an EMBL/GenBank/DDBJ whole genome shotgun (WGS) entry which is preliminary data.</text>
</comment>
<evidence type="ECO:0000256" key="1">
    <source>
        <dbReference type="ARBA" id="ARBA00003540"/>
    </source>
</evidence>
<keyword evidence="11 13" id="KW-0472">Membrane</keyword>
<evidence type="ECO:0000256" key="7">
    <source>
        <dbReference type="ARBA" id="ARBA00022519"/>
    </source>
</evidence>
<evidence type="ECO:0000256" key="13">
    <source>
        <dbReference type="SAM" id="Phobius"/>
    </source>
</evidence>
<dbReference type="EMBL" id="JAVDVX010000002">
    <property type="protein sequence ID" value="MDR7089637.1"/>
    <property type="molecule type" value="Genomic_DNA"/>
</dbReference>
<protein>
    <submittedName>
        <fullName evidence="14">Biopolymer transport protein ExbD</fullName>
    </submittedName>
</protein>
<keyword evidence="15" id="KW-1185">Reference proteome</keyword>
<evidence type="ECO:0000256" key="4">
    <source>
        <dbReference type="ARBA" id="ARBA00011471"/>
    </source>
</evidence>
<evidence type="ECO:0000256" key="11">
    <source>
        <dbReference type="ARBA" id="ARBA00023136"/>
    </source>
</evidence>
<keyword evidence="5 12" id="KW-0813">Transport</keyword>